<dbReference type="InterPro" id="IPR050464">
    <property type="entry name" value="Zeta_carotene_desat/Oxidored"/>
</dbReference>
<dbReference type="Proteomes" id="UP001575652">
    <property type="component" value="Unassembled WGS sequence"/>
</dbReference>
<evidence type="ECO:0000259" key="2">
    <source>
        <dbReference type="Pfam" id="PF01593"/>
    </source>
</evidence>
<proteinExistence type="predicted"/>
<gene>
    <name evidence="3" type="ORF">ACETWP_13470</name>
</gene>
<dbReference type="InterPro" id="IPR002937">
    <property type="entry name" value="Amino_oxidase"/>
</dbReference>
<dbReference type="PANTHER" id="PTHR42923">
    <property type="entry name" value="PROTOPORPHYRINOGEN OXIDASE"/>
    <property type="match status" value="1"/>
</dbReference>
<protein>
    <submittedName>
        <fullName evidence="3">NAD(P)/FAD-dependent oxidoreductase</fullName>
    </submittedName>
</protein>
<name>A0ABV4UQT6_9MICC</name>
<dbReference type="Gene3D" id="1.10.3110.10">
    <property type="entry name" value="protoporphyrinogen ix oxidase, domain 3"/>
    <property type="match status" value="1"/>
</dbReference>
<feature type="compositionally biased region" description="Polar residues" evidence="1">
    <location>
        <begin position="129"/>
        <end position="139"/>
    </location>
</feature>
<dbReference type="InterPro" id="IPR036188">
    <property type="entry name" value="FAD/NAD-bd_sf"/>
</dbReference>
<feature type="domain" description="Amine oxidase" evidence="2">
    <location>
        <begin position="28"/>
        <end position="497"/>
    </location>
</feature>
<sequence length="517" mass="51719">MPHRSARPTEPARPDDATARAVVIGGGIAGLVAARELSVSGHAVELFESSGAFGGSVGAHTVAGLALDAGADSFATRNTAVADLLGELGLGDDIVLPLGGGAWLYSEAARHGDDGGADAGAGDDPATRSGRTATAQPLPQTGILGIPGDPWADDVKSAIGAAGCRRAAADLDMPVAERLADQPVSLGELVRARMGGAVLEALVAPVVSGVHSADPDTLDVDTVAPGLRAALVRHGSLARAVAAVRAAAPAGSAVAGISGGMHRLAAALVEDLRDRGVVLHPEHEVLSVARGGTEGDGGGARRPWSVVVRGAGAAERSVAADRVVVATDGPTAVDLLAPLSPDLSRHRPARGAGVALVTLVVDRPELDDAPRGTGLLVAAGAPGVTAKALTHATAKWAWLADEAGPGTHVLRLSFGRVSETGARLADAPDGELFRAAVADAGTLLGVALEESDVLGWDVVRYGGALPFATTGHRDRVAAFRAEVGELEGIDVVGAWLSGTGLAAVVSDTRDRLGISAT</sequence>
<dbReference type="Pfam" id="PF01593">
    <property type="entry name" value="Amino_oxidase"/>
    <property type="match status" value="1"/>
</dbReference>
<reference evidence="3 4" key="1">
    <citation type="submission" date="2024-09" db="EMBL/GenBank/DDBJ databases">
        <authorList>
            <person name="Salinas-Garcia M.A."/>
            <person name="Prieme A."/>
        </authorList>
    </citation>
    <scope>NUCLEOTIDE SEQUENCE [LARGE SCALE GENOMIC DNA]</scope>
    <source>
        <strain evidence="3 4">DSM 21081</strain>
    </source>
</reference>
<dbReference type="SUPFAM" id="SSF51905">
    <property type="entry name" value="FAD/NAD(P)-binding domain"/>
    <property type="match status" value="1"/>
</dbReference>
<organism evidence="3 4">
    <name type="scientific">Arthrobacter halodurans</name>
    <dbReference type="NCBI Taxonomy" id="516699"/>
    <lineage>
        <taxon>Bacteria</taxon>
        <taxon>Bacillati</taxon>
        <taxon>Actinomycetota</taxon>
        <taxon>Actinomycetes</taxon>
        <taxon>Micrococcales</taxon>
        <taxon>Micrococcaceae</taxon>
        <taxon>Arthrobacter</taxon>
    </lineage>
</organism>
<dbReference type="EMBL" id="JBHDLJ010000012">
    <property type="protein sequence ID" value="MFB0835596.1"/>
    <property type="molecule type" value="Genomic_DNA"/>
</dbReference>
<evidence type="ECO:0000313" key="3">
    <source>
        <dbReference type="EMBL" id="MFB0835596.1"/>
    </source>
</evidence>
<comment type="caution">
    <text evidence="3">The sequence shown here is derived from an EMBL/GenBank/DDBJ whole genome shotgun (WGS) entry which is preliminary data.</text>
</comment>
<keyword evidence="4" id="KW-1185">Reference proteome</keyword>
<evidence type="ECO:0000313" key="4">
    <source>
        <dbReference type="Proteomes" id="UP001575652"/>
    </source>
</evidence>
<dbReference type="PANTHER" id="PTHR42923:SF3">
    <property type="entry name" value="PROTOPORPHYRINOGEN OXIDASE"/>
    <property type="match status" value="1"/>
</dbReference>
<dbReference type="Gene3D" id="3.90.660.20">
    <property type="entry name" value="Protoporphyrinogen oxidase, mitochondrial, domain 2"/>
    <property type="match status" value="1"/>
</dbReference>
<dbReference type="RefSeq" id="WP_373972770.1">
    <property type="nucleotide sequence ID" value="NZ_JBHDLJ010000012.1"/>
</dbReference>
<feature type="region of interest" description="Disordered" evidence="1">
    <location>
        <begin position="113"/>
        <end position="146"/>
    </location>
</feature>
<evidence type="ECO:0000256" key="1">
    <source>
        <dbReference type="SAM" id="MobiDB-lite"/>
    </source>
</evidence>
<dbReference type="Gene3D" id="3.50.50.60">
    <property type="entry name" value="FAD/NAD(P)-binding domain"/>
    <property type="match status" value="1"/>
</dbReference>
<dbReference type="SUPFAM" id="SSF54373">
    <property type="entry name" value="FAD-linked reductases, C-terminal domain"/>
    <property type="match status" value="1"/>
</dbReference>
<accession>A0ABV4UQT6</accession>